<accession>A0A1L7XX89</accession>
<proteinExistence type="predicted"/>
<feature type="compositionally biased region" description="Low complexity" evidence="1">
    <location>
        <begin position="108"/>
        <end position="138"/>
    </location>
</feature>
<keyword evidence="3" id="KW-1185">Reference proteome</keyword>
<gene>
    <name evidence="2" type="ORF">PAC_19546</name>
</gene>
<name>A0A1L7XX89_9HELO</name>
<dbReference type="AlphaFoldDB" id="A0A1L7XX89"/>
<dbReference type="Proteomes" id="UP000184330">
    <property type="component" value="Unassembled WGS sequence"/>
</dbReference>
<feature type="region of interest" description="Disordered" evidence="1">
    <location>
        <begin position="68"/>
        <end position="154"/>
    </location>
</feature>
<evidence type="ECO:0000256" key="1">
    <source>
        <dbReference type="SAM" id="MobiDB-lite"/>
    </source>
</evidence>
<evidence type="ECO:0000313" key="3">
    <source>
        <dbReference type="Proteomes" id="UP000184330"/>
    </source>
</evidence>
<evidence type="ECO:0000313" key="2">
    <source>
        <dbReference type="EMBL" id="CZR69646.1"/>
    </source>
</evidence>
<feature type="compositionally biased region" description="Basic and acidic residues" evidence="1">
    <location>
        <begin position="80"/>
        <end position="91"/>
    </location>
</feature>
<organism evidence="2 3">
    <name type="scientific">Phialocephala subalpina</name>
    <dbReference type="NCBI Taxonomy" id="576137"/>
    <lineage>
        <taxon>Eukaryota</taxon>
        <taxon>Fungi</taxon>
        <taxon>Dikarya</taxon>
        <taxon>Ascomycota</taxon>
        <taxon>Pezizomycotina</taxon>
        <taxon>Leotiomycetes</taxon>
        <taxon>Helotiales</taxon>
        <taxon>Mollisiaceae</taxon>
        <taxon>Phialocephala</taxon>
        <taxon>Phialocephala fortinii species complex</taxon>
    </lineage>
</organism>
<dbReference type="OrthoDB" id="10655627at2759"/>
<dbReference type="EMBL" id="FJOG01000076">
    <property type="protein sequence ID" value="CZR69646.1"/>
    <property type="molecule type" value="Genomic_DNA"/>
</dbReference>
<protein>
    <submittedName>
        <fullName evidence="2">Uncharacterized protein</fullName>
    </submittedName>
</protein>
<sequence length="170" mass="18589">MSNTKVLCECYTHWFCHLCVLRNHVVVTANQTTKKICTNCEHHMCCRCQKTGYACDGFGNEKKAEKKEAVKAVPATQASEKSRATKSKMETKATSNVRPFPRSSFVVATQTAKAKTGKTRTGTKAATKTSQASRSTSTRSEKPDGTSNSSQLRNPLGIIGRTVCGHGYYT</sequence>
<reference evidence="2 3" key="1">
    <citation type="submission" date="2016-03" db="EMBL/GenBank/DDBJ databases">
        <authorList>
            <person name="Ploux O."/>
        </authorList>
    </citation>
    <scope>NUCLEOTIDE SEQUENCE [LARGE SCALE GENOMIC DNA]</scope>
    <source>
        <strain evidence="2 3">UAMH 11012</strain>
    </source>
</reference>